<evidence type="ECO:0000313" key="1">
    <source>
        <dbReference type="EMBL" id="KAK8854749.1"/>
    </source>
</evidence>
<dbReference type="EMBL" id="JBCAWK010000006">
    <property type="protein sequence ID" value="KAK8854749.1"/>
    <property type="molecule type" value="Genomic_DNA"/>
</dbReference>
<organism evidence="1 2">
    <name type="scientific">Kwoniella newhampshirensis</name>
    <dbReference type="NCBI Taxonomy" id="1651941"/>
    <lineage>
        <taxon>Eukaryota</taxon>
        <taxon>Fungi</taxon>
        <taxon>Dikarya</taxon>
        <taxon>Basidiomycota</taxon>
        <taxon>Agaricomycotina</taxon>
        <taxon>Tremellomycetes</taxon>
        <taxon>Tremellales</taxon>
        <taxon>Cryptococcaceae</taxon>
        <taxon>Kwoniella</taxon>
    </lineage>
</organism>
<reference evidence="1 2" key="1">
    <citation type="journal article" date="2024" name="bioRxiv">
        <title>Comparative genomics of Cryptococcus and Kwoniella reveals pathogenesis evolution and contrasting karyotype dynamics via intercentromeric recombination or chromosome fusion.</title>
        <authorList>
            <person name="Coelho M.A."/>
            <person name="David-Palma M."/>
            <person name="Shea T."/>
            <person name="Bowers K."/>
            <person name="McGinley-Smith S."/>
            <person name="Mohammad A.W."/>
            <person name="Gnirke A."/>
            <person name="Yurkov A.M."/>
            <person name="Nowrousian M."/>
            <person name="Sun S."/>
            <person name="Cuomo C.A."/>
            <person name="Heitman J."/>
        </authorList>
    </citation>
    <scope>NUCLEOTIDE SEQUENCE [LARGE SCALE GENOMIC DNA]</scope>
    <source>
        <strain evidence="1 2">CBS 13917</strain>
    </source>
</reference>
<dbReference type="Proteomes" id="UP001388673">
    <property type="component" value="Unassembled WGS sequence"/>
</dbReference>
<protein>
    <submittedName>
        <fullName evidence="1">Uncharacterized protein</fullName>
    </submittedName>
</protein>
<sequence length="208" mass="23251">MSPDDVDNTATGQELLENLIKEGLTPSGDDNEPSRYRRLVQVLLHNCILKPIERNIAPNVQQAGYTITILKRQINLHPSLLLDRVDEDDQIPFYQWLLPRLIYAALRLNGDTLVEDLISSAVDVIHTLGKDMSDDDSSWAKGPKRVSATLAYLNAFCQAAMPSCMVMATCLVRQPRYSSLYRSYYEFVSLSPTVSPPMLVPNSLKPAA</sequence>
<dbReference type="GeneID" id="92180746"/>
<keyword evidence="2" id="KW-1185">Reference proteome</keyword>
<proteinExistence type="predicted"/>
<gene>
    <name evidence="1" type="ORF">IAR55_003488</name>
</gene>
<name>A0AAW0YMS9_9TREE</name>
<dbReference type="RefSeq" id="XP_066802987.1">
    <property type="nucleotide sequence ID" value="XM_066946595.1"/>
</dbReference>
<accession>A0AAW0YMS9</accession>
<dbReference type="KEGG" id="kne:92180746"/>
<evidence type="ECO:0000313" key="2">
    <source>
        <dbReference type="Proteomes" id="UP001388673"/>
    </source>
</evidence>
<comment type="caution">
    <text evidence="1">The sequence shown here is derived from an EMBL/GenBank/DDBJ whole genome shotgun (WGS) entry which is preliminary data.</text>
</comment>
<dbReference type="AlphaFoldDB" id="A0AAW0YMS9"/>